<comment type="cofactor">
    <cofactor evidence="2 7">
        <name>pyridoxal 5'-phosphate</name>
        <dbReference type="ChEBI" id="CHEBI:597326"/>
    </cofactor>
</comment>
<gene>
    <name evidence="10" type="primary">alr</name>
    <name evidence="10" type="ORF">GRI62_06160</name>
</gene>
<dbReference type="AlphaFoldDB" id="A0A845A0W2"/>
<dbReference type="Pfam" id="PF01168">
    <property type="entry name" value="Ala_racemase_N"/>
    <property type="match status" value="1"/>
</dbReference>
<evidence type="ECO:0000313" key="11">
    <source>
        <dbReference type="Proteomes" id="UP000460626"/>
    </source>
</evidence>
<dbReference type="SUPFAM" id="SSF50621">
    <property type="entry name" value="Alanine racemase C-terminal domain-like"/>
    <property type="match status" value="1"/>
</dbReference>
<dbReference type="InterPro" id="IPR029066">
    <property type="entry name" value="PLP-binding_barrel"/>
</dbReference>
<dbReference type="InterPro" id="IPR020622">
    <property type="entry name" value="Ala_racemase_pyridoxalP-BS"/>
</dbReference>
<evidence type="ECO:0000256" key="3">
    <source>
        <dbReference type="ARBA" id="ARBA00007880"/>
    </source>
</evidence>
<dbReference type="PRINTS" id="PR00992">
    <property type="entry name" value="ALARACEMASE"/>
</dbReference>
<feature type="modified residue" description="N6-(pyridoxal phosphate)lysine" evidence="7">
    <location>
        <position position="41"/>
    </location>
</feature>
<dbReference type="SUPFAM" id="SSF51419">
    <property type="entry name" value="PLP-binding barrel"/>
    <property type="match status" value="1"/>
</dbReference>
<dbReference type="PANTHER" id="PTHR30511:SF0">
    <property type="entry name" value="ALANINE RACEMASE, CATABOLIC-RELATED"/>
    <property type="match status" value="1"/>
</dbReference>
<keyword evidence="11" id="KW-1185">Reference proteome</keyword>
<proteinExistence type="inferred from homology"/>
<dbReference type="PANTHER" id="PTHR30511">
    <property type="entry name" value="ALANINE RACEMASE"/>
    <property type="match status" value="1"/>
</dbReference>
<dbReference type="OrthoDB" id="9813814at2"/>
<evidence type="ECO:0000256" key="6">
    <source>
        <dbReference type="ARBA" id="ARBA00023235"/>
    </source>
</evidence>
<dbReference type="GO" id="GO:0030170">
    <property type="term" value="F:pyridoxal phosphate binding"/>
    <property type="evidence" value="ECO:0007669"/>
    <property type="project" value="TreeGrafter"/>
</dbReference>
<dbReference type="InterPro" id="IPR001608">
    <property type="entry name" value="Ala_racemase_N"/>
</dbReference>
<dbReference type="InterPro" id="IPR009006">
    <property type="entry name" value="Ala_racemase/Decarboxylase_C"/>
</dbReference>
<name>A0A845A0W2_9SPHN</name>
<protein>
    <recommendedName>
        <fullName evidence="4">alanine racemase</fullName>
        <ecNumber evidence="4">5.1.1.1</ecNumber>
    </recommendedName>
</protein>
<dbReference type="SMART" id="SM01005">
    <property type="entry name" value="Ala_racemase_C"/>
    <property type="match status" value="1"/>
</dbReference>
<comment type="similarity">
    <text evidence="3">Belongs to the alanine racemase family.</text>
</comment>
<evidence type="ECO:0000259" key="9">
    <source>
        <dbReference type="SMART" id="SM01005"/>
    </source>
</evidence>
<evidence type="ECO:0000313" key="10">
    <source>
        <dbReference type="EMBL" id="MXO93190.1"/>
    </source>
</evidence>
<sequence length="348" mass="36778">MTRPEPPPASLQMRIDRDALMANWRALDRLSGTATAGAAVKANAYGLGVDRVAPALLRAGAREFFLAHWSEVAPLLGHVDPAMVSVLHGPRNAAEAAYARATGATPIINSLRQARLWNETGGGRCHLMIDSGINRLGIAPTEANDPEIAHLDIDILLSHLASADEDSALNARQLSVFRQVSQQVKARRRSFGNSAGIMLGADYHFDLTRPGIALYGGVPVSSLGAHVAQVAFPEAAVLQVRALQPGDSVGYNAQWTARRATRAATVSIGYADGFLRARGIGGALGFGDTALPIIGRVSMDMVVVDCGDAPVCEGDYLSIPFDLPAASALSGLSQYEILTTIGHRFQPV</sequence>
<feature type="binding site" evidence="8">
    <location>
        <position position="299"/>
    </location>
    <ligand>
        <name>substrate</name>
    </ligand>
</feature>
<dbReference type="InterPro" id="IPR011079">
    <property type="entry name" value="Ala_racemase_C"/>
</dbReference>
<evidence type="ECO:0000256" key="7">
    <source>
        <dbReference type="PIRSR" id="PIRSR600821-50"/>
    </source>
</evidence>
<evidence type="ECO:0000256" key="2">
    <source>
        <dbReference type="ARBA" id="ARBA00001933"/>
    </source>
</evidence>
<organism evidence="10 11">
    <name type="scientific">Aurantiacibacter arachoides</name>
    <dbReference type="NCBI Taxonomy" id="1850444"/>
    <lineage>
        <taxon>Bacteria</taxon>
        <taxon>Pseudomonadati</taxon>
        <taxon>Pseudomonadota</taxon>
        <taxon>Alphaproteobacteria</taxon>
        <taxon>Sphingomonadales</taxon>
        <taxon>Erythrobacteraceae</taxon>
        <taxon>Aurantiacibacter</taxon>
    </lineage>
</organism>
<evidence type="ECO:0000256" key="5">
    <source>
        <dbReference type="ARBA" id="ARBA00022898"/>
    </source>
</evidence>
<keyword evidence="5 7" id="KW-0663">Pyridoxal phosphate</keyword>
<accession>A0A845A0W2</accession>
<evidence type="ECO:0000256" key="8">
    <source>
        <dbReference type="PIRSR" id="PIRSR600821-52"/>
    </source>
</evidence>
<dbReference type="GO" id="GO:0030632">
    <property type="term" value="P:D-alanine biosynthetic process"/>
    <property type="evidence" value="ECO:0007669"/>
    <property type="project" value="TreeGrafter"/>
</dbReference>
<dbReference type="EC" id="5.1.1.1" evidence="4"/>
<reference evidence="10 11" key="1">
    <citation type="submission" date="2019-12" db="EMBL/GenBank/DDBJ databases">
        <title>Genomic-based taxomic classification of the family Erythrobacteraceae.</title>
        <authorList>
            <person name="Xu L."/>
        </authorList>
    </citation>
    <scope>NUCLEOTIDE SEQUENCE [LARGE SCALE GENOMIC DNA]</scope>
    <source>
        <strain evidence="10 11">RC4-10-4</strain>
    </source>
</reference>
<dbReference type="InterPro" id="IPR000821">
    <property type="entry name" value="Ala_racemase"/>
</dbReference>
<comment type="caution">
    <text evidence="10">The sequence shown here is derived from an EMBL/GenBank/DDBJ whole genome shotgun (WGS) entry which is preliminary data.</text>
</comment>
<dbReference type="Proteomes" id="UP000460626">
    <property type="component" value="Unassembled WGS sequence"/>
</dbReference>
<dbReference type="Gene3D" id="3.20.20.10">
    <property type="entry name" value="Alanine racemase"/>
    <property type="match status" value="1"/>
</dbReference>
<comment type="catalytic activity">
    <reaction evidence="1">
        <text>L-alanine = D-alanine</text>
        <dbReference type="Rhea" id="RHEA:20249"/>
        <dbReference type="ChEBI" id="CHEBI:57416"/>
        <dbReference type="ChEBI" id="CHEBI:57972"/>
        <dbReference type="EC" id="5.1.1.1"/>
    </reaction>
</comment>
<dbReference type="RefSeq" id="WP_131452492.1">
    <property type="nucleotide sequence ID" value="NZ_BMJK01000001.1"/>
</dbReference>
<dbReference type="NCBIfam" id="TIGR00492">
    <property type="entry name" value="alr"/>
    <property type="match status" value="1"/>
</dbReference>
<dbReference type="EMBL" id="WTYH01000001">
    <property type="protein sequence ID" value="MXO93190.1"/>
    <property type="molecule type" value="Genomic_DNA"/>
</dbReference>
<dbReference type="PROSITE" id="PS00395">
    <property type="entry name" value="ALANINE_RACEMASE"/>
    <property type="match status" value="1"/>
</dbReference>
<feature type="binding site" evidence="8">
    <location>
        <position position="135"/>
    </location>
    <ligand>
        <name>substrate</name>
    </ligand>
</feature>
<dbReference type="GO" id="GO:0005829">
    <property type="term" value="C:cytosol"/>
    <property type="evidence" value="ECO:0007669"/>
    <property type="project" value="TreeGrafter"/>
</dbReference>
<evidence type="ECO:0000256" key="1">
    <source>
        <dbReference type="ARBA" id="ARBA00000316"/>
    </source>
</evidence>
<dbReference type="GO" id="GO:0008784">
    <property type="term" value="F:alanine racemase activity"/>
    <property type="evidence" value="ECO:0007669"/>
    <property type="project" value="UniProtKB-EC"/>
</dbReference>
<dbReference type="Gene3D" id="2.40.37.10">
    <property type="entry name" value="Lyase, Ornithine Decarboxylase, Chain A, domain 1"/>
    <property type="match status" value="1"/>
</dbReference>
<feature type="domain" description="Alanine racemase C-terminal" evidence="9">
    <location>
        <begin position="230"/>
        <end position="348"/>
    </location>
</feature>
<evidence type="ECO:0000256" key="4">
    <source>
        <dbReference type="ARBA" id="ARBA00013089"/>
    </source>
</evidence>
<keyword evidence="6 10" id="KW-0413">Isomerase</keyword>
<dbReference type="Pfam" id="PF00842">
    <property type="entry name" value="Ala_racemase_C"/>
    <property type="match status" value="1"/>
</dbReference>